<comment type="caution">
    <text evidence="2">The sequence shown here is derived from an EMBL/GenBank/DDBJ whole genome shotgun (WGS) entry which is preliminary data.</text>
</comment>
<dbReference type="PANTHER" id="PTHR43194:SF2">
    <property type="entry name" value="PEROXISOMAL MEMBRANE PROTEIN LPX1"/>
    <property type="match status" value="1"/>
</dbReference>
<dbReference type="Gene3D" id="3.40.50.1820">
    <property type="entry name" value="alpha/beta hydrolase"/>
    <property type="match status" value="1"/>
</dbReference>
<proteinExistence type="predicted"/>
<name>A0A8K1CP12_PYTOL</name>
<accession>A0A8K1CP12</accession>
<organism evidence="2 3">
    <name type="scientific">Pythium oligandrum</name>
    <name type="common">Mycoparasitic fungus</name>
    <dbReference type="NCBI Taxonomy" id="41045"/>
    <lineage>
        <taxon>Eukaryota</taxon>
        <taxon>Sar</taxon>
        <taxon>Stramenopiles</taxon>
        <taxon>Oomycota</taxon>
        <taxon>Peronosporomycetes</taxon>
        <taxon>Pythiales</taxon>
        <taxon>Pythiaceae</taxon>
        <taxon>Pythium</taxon>
    </lineage>
</organism>
<dbReference type="AlphaFoldDB" id="A0A8K1CP12"/>
<evidence type="ECO:0000313" key="3">
    <source>
        <dbReference type="Proteomes" id="UP000794436"/>
    </source>
</evidence>
<dbReference type="PANTHER" id="PTHR43194">
    <property type="entry name" value="HYDROLASE ALPHA/BETA FOLD FAMILY"/>
    <property type="match status" value="1"/>
</dbReference>
<reference evidence="2" key="1">
    <citation type="submission" date="2019-03" db="EMBL/GenBank/DDBJ databases">
        <title>Long read genome sequence of the mycoparasitic Pythium oligandrum ATCC 38472 isolated from sugarbeet rhizosphere.</title>
        <authorList>
            <person name="Gaulin E."/>
        </authorList>
    </citation>
    <scope>NUCLEOTIDE SEQUENCE</scope>
    <source>
        <strain evidence="2">ATCC 38472_TT</strain>
    </source>
</reference>
<gene>
    <name evidence="2" type="ORF">Poli38472_003890</name>
</gene>
<dbReference type="EMBL" id="SPLM01000036">
    <property type="protein sequence ID" value="TMW66125.1"/>
    <property type="molecule type" value="Genomic_DNA"/>
</dbReference>
<dbReference type="Proteomes" id="UP000794436">
    <property type="component" value="Unassembled WGS sequence"/>
</dbReference>
<dbReference type="OrthoDB" id="94039at2759"/>
<dbReference type="Pfam" id="PF12697">
    <property type="entry name" value="Abhydrolase_6"/>
    <property type="match status" value="1"/>
</dbReference>
<dbReference type="InterPro" id="IPR029058">
    <property type="entry name" value="AB_hydrolase_fold"/>
</dbReference>
<dbReference type="InterPro" id="IPR000073">
    <property type="entry name" value="AB_hydrolase_1"/>
</dbReference>
<protein>
    <recommendedName>
        <fullName evidence="1">AB hydrolase-1 domain-containing protein</fullName>
    </recommendedName>
</protein>
<keyword evidence="3" id="KW-1185">Reference proteome</keyword>
<sequence length="340" mass="37470">MRHTRLLSAMGTSCHFSTASPVGSNASGGRGVSLLFTHGCGFCKETWNPVIKRLQQTPLFQRTPAEMVTFDLTYHGTKSDNSKAATVHLEDPSKPRISHPAEHWPVLVTDDVRHEIRSLREKQSEHTPLIGVGHSMGAAALWAVEVANPGTFDGLVLFEPILNLHEYANAQLATNFLVSVTLPRINEWNSREEAEAYFRSAKAFARWHPEALDAYLEGAIVKNDPDNNGFGVKSAYTLACHPQIEASHYAGDQIHLSMEQMASVGCKVVFQFASNTQMFFAEPKKPLIEAHPDLYSIAEEPIPKTTHLMVLENPDAVVERIIEAFHTFPGFQNGSGGSSP</sequence>
<evidence type="ECO:0000259" key="1">
    <source>
        <dbReference type="Pfam" id="PF12697"/>
    </source>
</evidence>
<evidence type="ECO:0000313" key="2">
    <source>
        <dbReference type="EMBL" id="TMW66125.1"/>
    </source>
</evidence>
<dbReference type="SUPFAM" id="SSF53474">
    <property type="entry name" value="alpha/beta-Hydrolases"/>
    <property type="match status" value="1"/>
</dbReference>
<dbReference type="InterPro" id="IPR050228">
    <property type="entry name" value="Carboxylesterase_BioH"/>
</dbReference>
<feature type="domain" description="AB hydrolase-1" evidence="1">
    <location>
        <begin position="34"/>
        <end position="319"/>
    </location>
</feature>